<proteinExistence type="inferred from homology"/>
<dbReference type="RefSeq" id="WP_342453082.1">
    <property type="nucleotide sequence ID" value="NZ_JAGGKC010000003.1"/>
</dbReference>
<dbReference type="Pfam" id="PF00294">
    <property type="entry name" value="PfkB"/>
    <property type="match status" value="1"/>
</dbReference>
<keyword evidence="6" id="KW-1185">Reference proteome</keyword>
<dbReference type="PANTHER" id="PTHR10584">
    <property type="entry name" value="SUGAR KINASE"/>
    <property type="match status" value="1"/>
</dbReference>
<accession>A0ABS4G0U3</accession>
<dbReference type="EC" id="2.7.1.83" evidence="5"/>
<evidence type="ECO:0000256" key="2">
    <source>
        <dbReference type="ARBA" id="ARBA00022679"/>
    </source>
</evidence>
<reference evidence="5 6" key="1">
    <citation type="submission" date="2021-03" db="EMBL/GenBank/DDBJ databases">
        <title>Genomic Encyclopedia of Type Strains, Phase IV (KMG-IV): sequencing the most valuable type-strain genomes for metagenomic binning, comparative biology and taxonomic classification.</title>
        <authorList>
            <person name="Goeker M."/>
        </authorList>
    </citation>
    <scope>NUCLEOTIDE SEQUENCE [LARGE SCALE GENOMIC DNA]</scope>
    <source>
        <strain evidence="5 6">DSM 6139</strain>
    </source>
</reference>
<comment type="similarity">
    <text evidence="1">Belongs to the carbohydrate kinase PfkB family.</text>
</comment>
<dbReference type="SMART" id="SM00419">
    <property type="entry name" value="HTH_CRP"/>
    <property type="match status" value="1"/>
</dbReference>
<dbReference type="InterPro" id="IPR036390">
    <property type="entry name" value="WH_DNA-bd_sf"/>
</dbReference>
<name>A0ABS4G0U3_9CLOT</name>
<dbReference type="GO" id="GO:0050225">
    <property type="term" value="F:pseudouridine kinase activity"/>
    <property type="evidence" value="ECO:0007669"/>
    <property type="project" value="UniProtKB-EC"/>
</dbReference>
<comment type="caution">
    <text evidence="5">The sequence shown here is derived from an EMBL/GenBank/DDBJ whole genome shotgun (WGS) entry which is preliminary data.</text>
</comment>
<dbReference type="InterPro" id="IPR011611">
    <property type="entry name" value="PfkB_dom"/>
</dbReference>
<dbReference type="SUPFAM" id="SSF46785">
    <property type="entry name" value="Winged helix' DNA-binding domain"/>
    <property type="match status" value="1"/>
</dbReference>
<evidence type="ECO:0000256" key="3">
    <source>
        <dbReference type="ARBA" id="ARBA00022777"/>
    </source>
</evidence>
<dbReference type="Gene3D" id="1.10.10.10">
    <property type="entry name" value="Winged helix-like DNA-binding domain superfamily/Winged helix DNA-binding domain"/>
    <property type="match status" value="1"/>
</dbReference>
<dbReference type="Proteomes" id="UP001519271">
    <property type="component" value="Unassembled WGS sequence"/>
</dbReference>
<gene>
    <name evidence="5" type="ORF">J2Z34_000628</name>
</gene>
<keyword evidence="2 5" id="KW-0808">Transferase</keyword>
<dbReference type="InterPro" id="IPR012318">
    <property type="entry name" value="HTH_CRP"/>
</dbReference>
<dbReference type="SUPFAM" id="SSF53613">
    <property type="entry name" value="Ribokinase-like"/>
    <property type="match status" value="1"/>
</dbReference>
<organism evidence="5 6">
    <name type="scientific">Youngiibacter multivorans</name>
    <dbReference type="NCBI Taxonomy" id="937251"/>
    <lineage>
        <taxon>Bacteria</taxon>
        <taxon>Bacillati</taxon>
        <taxon>Bacillota</taxon>
        <taxon>Clostridia</taxon>
        <taxon>Eubacteriales</taxon>
        <taxon>Clostridiaceae</taxon>
        <taxon>Youngiibacter</taxon>
    </lineage>
</organism>
<feature type="domain" description="HTH crp-type" evidence="4">
    <location>
        <begin position="13"/>
        <end position="58"/>
    </location>
</feature>
<keyword evidence="3 5" id="KW-0418">Kinase</keyword>
<evidence type="ECO:0000259" key="4">
    <source>
        <dbReference type="SMART" id="SM00419"/>
    </source>
</evidence>
<evidence type="ECO:0000313" key="6">
    <source>
        <dbReference type="Proteomes" id="UP001519271"/>
    </source>
</evidence>
<sequence length="370" mass="39904">MNAVTDREKEILDIIRKDPMISQKDIAEMLGITRSSVAVHIANLMKKGAVKGKGYVLDDESYVTVIGGCNMDISGSPYGKLSGRDSNPGSVTFSPGGVGRNIAENLARLGLPVKLISVVGDDESGRRLLEETRAAGVDVSHIRKITGESTGIYLSVLDEDKDMYIAVSSMEIYDKLDTSYLLDKMPILERSRVSVFDANLSYDVIETALGMAQKNMKYLDTVSITKALRIKDLIGRFDCIKPNRLEAEAISGISAEGHSGLLKNADHFHEIGVSKVFISLGPDGTFFSDGTDRGICRALKVDIRSATGAGDAFLAGAVYAETEGFDIRDAAIFGTGASLINLASSDTINKNTSVESINKIMEGNYEINRI</sequence>
<dbReference type="Gene3D" id="3.40.1190.20">
    <property type="match status" value="1"/>
</dbReference>
<dbReference type="PROSITE" id="PS00583">
    <property type="entry name" value="PFKB_KINASES_1"/>
    <property type="match status" value="1"/>
</dbReference>
<dbReference type="PRINTS" id="PR00990">
    <property type="entry name" value="RIBOKINASE"/>
</dbReference>
<dbReference type="Pfam" id="PF13412">
    <property type="entry name" value="HTH_24"/>
    <property type="match status" value="1"/>
</dbReference>
<dbReference type="InterPro" id="IPR002173">
    <property type="entry name" value="Carboh/pur_kinase_PfkB_CS"/>
</dbReference>
<evidence type="ECO:0000313" key="5">
    <source>
        <dbReference type="EMBL" id="MBP1918157.1"/>
    </source>
</evidence>
<dbReference type="CDD" id="cd01941">
    <property type="entry name" value="YeiC_kinase_like"/>
    <property type="match status" value="1"/>
</dbReference>
<dbReference type="EMBL" id="JAGGKC010000003">
    <property type="protein sequence ID" value="MBP1918157.1"/>
    <property type="molecule type" value="Genomic_DNA"/>
</dbReference>
<dbReference type="InterPro" id="IPR029056">
    <property type="entry name" value="Ribokinase-like"/>
</dbReference>
<protein>
    <submittedName>
        <fullName evidence="5">Pseudouridine kinase</fullName>
        <ecNumber evidence="5">2.7.1.83</ecNumber>
    </submittedName>
</protein>
<dbReference type="PANTHER" id="PTHR10584:SF166">
    <property type="entry name" value="RIBOKINASE"/>
    <property type="match status" value="1"/>
</dbReference>
<evidence type="ECO:0000256" key="1">
    <source>
        <dbReference type="ARBA" id="ARBA00010688"/>
    </source>
</evidence>
<dbReference type="InterPro" id="IPR036388">
    <property type="entry name" value="WH-like_DNA-bd_sf"/>
</dbReference>
<dbReference type="InterPro" id="IPR002139">
    <property type="entry name" value="Ribo/fructo_kinase"/>
</dbReference>